<evidence type="ECO:0000259" key="1">
    <source>
        <dbReference type="Pfam" id="PF13472"/>
    </source>
</evidence>
<dbReference type="SUPFAM" id="SSF52266">
    <property type="entry name" value="SGNH hydrolase"/>
    <property type="match status" value="1"/>
</dbReference>
<proteinExistence type="predicted"/>
<dbReference type="Gene3D" id="3.40.50.1110">
    <property type="entry name" value="SGNH hydrolase"/>
    <property type="match status" value="1"/>
</dbReference>
<dbReference type="AlphaFoldDB" id="A0AAW9HAW8"/>
<dbReference type="Proteomes" id="UP001284901">
    <property type="component" value="Unassembled WGS sequence"/>
</dbReference>
<feature type="domain" description="SGNH hydrolase-type esterase" evidence="1">
    <location>
        <begin position="8"/>
        <end position="175"/>
    </location>
</feature>
<name>A0AAW9HAW8_9ACTO</name>
<dbReference type="RefSeq" id="WP_087069889.1">
    <property type="nucleotide sequence ID" value="NZ_CAUPFC010000004.1"/>
</dbReference>
<reference evidence="2 4" key="1">
    <citation type="submission" date="2023-10" db="EMBL/GenBank/DDBJ databases">
        <title>Whole Genome based description of the genera Actinobaculum and Actinotignum reveals a complex phylogenetic relationship within the species included in the genus Actinotignum.</title>
        <authorList>
            <person name="Jensen C.S."/>
            <person name="Dargis R."/>
            <person name="Kemp M."/>
            <person name="Christensen J.J."/>
        </authorList>
    </citation>
    <scope>NUCLEOTIDE SEQUENCE</scope>
    <source>
        <strain evidence="3 4">SLA_B089</strain>
        <strain evidence="2">SLA_B245</strain>
    </source>
</reference>
<sequence length="197" mass="22080">MDSLRVIFIGDELVAGYGDARALGWTGRVMARTLTDPPLLPLTLAVPGETISEMAERWEREVALRTGPDIESRLVIGLGSHDLERGGTMARARLHLANLLDSADRMRMRPFVVGPPPRPDLPRDVQLNLSNAYRDVTERRRFPFVDTFSPLVDHEQWNTDMDLSGGYAPRQAGYGLMAWLVLHHGWNQWLGIRAAAN</sequence>
<evidence type="ECO:0000313" key="3">
    <source>
        <dbReference type="EMBL" id="MDY5146233.1"/>
    </source>
</evidence>
<gene>
    <name evidence="2" type="ORF">R6G74_02215</name>
    <name evidence="3" type="ORF">R6P33_04245</name>
</gene>
<dbReference type="InterPro" id="IPR036514">
    <property type="entry name" value="SGNH_hydro_sf"/>
</dbReference>
<dbReference type="EMBL" id="JAWNFY010000009">
    <property type="protein sequence ID" value="MDY5146233.1"/>
    <property type="molecule type" value="Genomic_DNA"/>
</dbReference>
<dbReference type="Pfam" id="PF13472">
    <property type="entry name" value="Lipase_GDSL_2"/>
    <property type="match status" value="1"/>
</dbReference>
<dbReference type="Proteomes" id="UP001288320">
    <property type="component" value="Unassembled WGS sequence"/>
</dbReference>
<evidence type="ECO:0000313" key="5">
    <source>
        <dbReference type="Proteomes" id="UP001288320"/>
    </source>
</evidence>
<comment type="caution">
    <text evidence="2">The sequence shown here is derived from an EMBL/GenBank/DDBJ whole genome shotgun (WGS) entry which is preliminary data.</text>
</comment>
<accession>A0AAW9HAW8</accession>
<dbReference type="GeneID" id="92813608"/>
<protein>
    <submittedName>
        <fullName evidence="2">GDSL-type esterase/lipase family protein</fullName>
    </submittedName>
</protein>
<evidence type="ECO:0000313" key="4">
    <source>
        <dbReference type="Proteomes" id="UP001284901"/>
    </source>
</evidence>
<evidence type="ECO:0000313" key="2">
    <source>
        <dbReference type="EMBL" id="MDY5140134.1"/>
    </source>
</evidence>
<dbReference type="EMBL" id="JAWNFV010000003">
    <property type="protein sequence ID" value="MDY5140134.1"/>
    <property type="molecule type" value="Genomic_DNA"/>
</dbReference>
<organism evidence="2 5">
    <name type="scientific">Actinotignum timonense</name>
    <dbReference type="NCBI Taxonomy" id="1870995"/>
    <lineage>
        <taxon>Bacteria</taxon>
        <taxon>Bacillati</taxon>
        <taxon>Actinomycetota</taxon>
        <taxon>Actinomycetes</taxon>
        <taxon>Actinomycetales</taxon>
        <taxon>Actinomycetaceae</taxon>
        <taxon>Actinotignum</taxon>
    </lineage>
</organism>
<dbReference type="InterPro" id="IPR013830">
    <property type="entry name" value="SGNH_hydro"/>
</dbReference>
<keyword evidence="4" id="KW-1185">Reference proteome</keyword>